<evidence type="ECO:0000313" key="1">
    <source>
        <dbReference type="EMBL" id="MBO7743513.1"/>
    </source>
</evidence>
<keyword evidence="2" id="KW-1185">Reference proteome</keyword>
<reference evidence="1 2" key="1">
    <citation type="submission" date="2021-03" db="EMBL/GenBank/DDBJ databases">
        <title>Paenibacillus artemisicola MWE-103 whole genome sequence.</title>
        <authorList>
            <person name="Ham Y.J."/>
        </authorList>
    </citation>
    <scope>NUCLEOTIDE SEQUENCE [LARGE SCALE GENOMIC DNA]</scope>
    <source>
        <strain evidence="1 2">MWE-103</strain>
    </source>
</reference>
<gene>
    <name evidence="1" type="ORF">I8J29_04860</name>
</gene>
<accession>A0ABS3W5E0</accession>
<dbReference type="Gene3D" id="2.60.120.620">
    <property type="entry name" value="q2cbj1_9rhob like domain"/>
    <property type="match status" value="1"/>
</dbReference>
<comment type="caution">
    <text evidence="1">The sequence shown here is derived from an EMBL/GenBank/DDBJ whole genome shotgun (WGS) entry which is preliminary data.</text>
</comment>
<dbReference type="EMBL" id="JAGGDJ010000002">
    <property type="protein sequence ID" value="MBO7743513.1"/>
    <property type="molecule type" value="Genomic_DNA"/>
</dbReference>
<name>A0ABS3W5E0_9BACL</name>
<evidence type="ECO:0000313" key="2">
    <source>
        <dbReference type="Proteomes" id="UP000670947"/>
    </source>
</evidence>
<sequence length="97" mass="11159">MQHERNLRLHGPEVLVTEEKFAKEYQSSGIDYGEPVQVKGNPGDLIVANYMLLHSAAYNRSPNIRYSCYFRVDHVDRASDWKAPLTDAWLHFPGLRA</sequence>
<proteinExistence type="predicted"/>
<dbReference type="SUPFAM" id="SSF51197">
    <property type="entry name" value="Clavaminate synthase-like"/>
    <property type="match status" value="1"/>
</dbReference>
<evidence type="ECO:0008006" key="3">
    <source>
        <dbReference type="Google" id="ProtNLM"/>
    </source>
</evidence>
<dbReference type="Proteomes" id="UP000670947">
    <property type="component" value="Unassembled WGS sequence"/>
</dbReference>
<protein>
    <recommendedName>
        <fullName evidence="3">Phytanoyl-CoA dioxygenase PhyH</fullName>
    </recommendedName>
</protein>
<dbReference type="RefSeq" id="WP_208846740.1">
    <property type="nucleotide sequence ID" value="NZ_JAGGDJ010000002.1"/>
</dbReference>
<organism evidence="1 2">
    <name type="scientific">Paenibacillus artemisiicola</name>
    <dbReference type="NCBI Taxonomy" id="1172618"/>
    <lineage>
        <taxon>Bacteria</taxon>
        <taxon>Bacillati</taxon>
        <taxon>Bacillota</taxon>
        <taxon>Bacilli</taxon>
        <taxon>Bacillales</taxon>
        <taxon>Paenibacillaceae</taxon>
        <taxon>Paenibacillus</taxon>
    </lineage>
</organism>